<dbReference type="Proteomes" id="UP000007056">
    <property type="component" value="Chromosome"/>
</dbReference>
<dbReference type="EMBL" id="CP000409">
    <property type="protein sequence ID" value="ABV73546.1"/>
    <property type="molecule type" value="Genomic_DNA"/>
</dbReference>
<gene>
    <name evidence="1" type="ordered locus">A1E_03030</name>
</gene>
<protein>
    <submittedName>
        <fullName evidence="1">Uncharacterized protein</fullName>
    </submittedName>
</protein>
<reference evidence="2" key="1">
    <citation type="submission" date="2007-09" db="EMBL/GenBank/DDBJ databases">
        <title>Complete genome sequence of Rickettsia canadensis.</title>
        <authorList>
            <person name="Madan A."/>
            <person name="Fahey J."/>
            <person name="Helton E."/>
            <person name="Ketteman M."/>
            <person name="Madan A."/>
            <person name="Rodrigues S."/>
            <person name="Sanchez A."/>
            <person name="Whiting M."/>
            <person name="Dasch G."/>
            <person name="Eremeeva M."/>
        </authorList>
    </citation>
    <scope>NUCLEOTIDE SEQUENCE [LARGE SCALE GENOMIC DNA]</scope>
    <source>
        <strain evidence="2">McKiel</strain>
    </source>
</reference>
<evidence type="ECO:0000313" key="1">
    <source>
        <dbReference type="EMBL" id="ABV73546.1"/>
    </source>
</evidence>
<dbReference type="AlphaFoldDB" id="A8EYW3"/>
<sequence>MKIIFQTNERETKTLSCIYEQRIKEPEIIKPLLPAISKLSPEKMIEQGQGSKIVKDFAPLLESSNPGLVNGTKKALTELDPEYLAEYAKNQEKL</sequence>
<dbReference type="HOGENOM" id="CLU_2384280_0_0_5"/>
<dbReference type="STRING" id="293613.A1E_03030"/>
<dbReference type="RefSeq" id="WP_012148743.1">
    <property type="nucleotide sequence ID" value="NC_009879.1"/>
</dbReference>
<accession>A8EYW3</accession>
<dbReference type="KEGG" id="rcm:A1E_03030"/>
<proteinExistence type="predicted"/>
<name>A8EYW3_RICCK</name>
<organism evidence="1 2">
    <name type="scientific">Rickettsia canadensis (strain McKiel)</name>
    <dbReference type="NCBI Taxonomy" id="293613"/>
    <lineage>
        <taxon>Bacteria</taxon>
        <taxon>Pseudomonadati</taxon>
        <taxon>Pseudomonadota</taxon>
        <taxon>Alphaproteobacteria</taxon>
        <taxon>Rickettsiales</taxon>
        <taxon>Rickettsiaceae</taxon>
        <taxon>Rickettsieae</taxon>
        <taxon>Rickettsia</taxon>
        <taxon>belli group</taxon>
    </lineage>
</organism>
<evidence type="ECO:0000313" key="2">
    <source>
        <dbReference type="Proteomes" id="UP000007056"/>
    </source>
</evidence>